<dbReference type="InterPro" id="IPR022294">
    <property type="entry name" value="ABC-transptr_permeasesu"/>
</dbReference>
<dbReference type="AlphaFoldDB" id="A0A386H570"/>
<keyword evidence="3" id="KW-1185">Reference proteome</keyword>
<reference evidence="2 3" key="1">
    <citation type="journal article" date="2019" name="Int. J. Syst. Evol. Microbiol.">
        <title>Clostridium fermenticellae sp. nov., isolated from the mud in a fermentation cellar for the production of the Chinese liquor, baijiu.</title>
        <authorList>
            <person name="Xu P.X."/>
            <person name="Chai L.J."/>
            <person name="Qiu T."/>
            <person name="Zhang X.J."/>
            <person name="Lu Z.M."/>
            <person name="Xiao C."/>
            <person name="Wang S.T."/>
            <person name="Shen C.H."/>
            <person name="Shi J.S."/>
            <person name="Xu Z.H."/>
        </authorList>
    </citation>
    <scope>NUCLEOTIDE SEQUENCE [LARGE SCALE GENOMIC DNA]</scope>
    <source>
        <strain evidence="2 3">JN500901</strain>
    </source>
</reference>
<dbReference type="CDD" id="cd21808">
    <property type="entry name" value="ABC-2_lan_permease_MutG"/>
    <property type="match status" value="1"/>
</dbReference>
<dbReference type="Pfam" id="PF12730">
    <property type="entry name" value="ABC2_membrane_4"/>
    <property type="match status" value="1"/>
</dbReference>
<sequence>MFTFIRLIRSDFYKVRHTAIAWIHIIVPILISLLFVAYYASSTATVNNVSKLVLYTQVLSIGFPLIIGIVCGMVVEQEVDAGNFQELLMLKHKLLGFLSKICMMLLMAFFSVVIAVGIFGLGLSILSHKSVFGAYFYGKIILILLFSQIFLYILHILCSFRFGAGASIGLGIAESLVAALMVTGLGDLVGRWLPCSFGGRIIQDYIILNNTNIISGKFQKLYVNEFSTAIYICVIATTVLFLISLLWYKYFEGRSEN</sequence>
<gene>
    <name evidence="2" type="ORF">D4Z93_10120</name>
</gene>
<dbReference type="KEGG" id="cfer:D4Z93_10120"/>
<feature type="transmembrane region" description="Helical" evidence="1">
    <location>
        <begin position="134"/>
        <end position="154"/>
    </location>
</feature>
<feature type="transmembrane region" description="Helical" evidence="1">
    <location>
        <begin position="52"/>
        <end position="75"/>
    </location>
</feature>
<dbReference type="EMBL" id="CP032416">
    <property type="protein sequence ID" value="AYD40859.1"/>
    <property type="molecule type" value="Genomic_DNA"/>
</dbReference>
<organism evidence="2 3">
    <name type="scientific">Clostridium fermenticellae</name>
    <dbReference type="NCBI Taxonomy" id="2068654"/>
    <lineage>
        <taxon>Bacteria</taxon>
        <taxon>Bacillati</taxon>
        <taxon>Bacillota</taxon>
        <taxon>Clostridia</taxon>
        <taxon>Eubacteriales</taxon>
        <taxon>Clostridiaceae</taxon>
        <taxon>Clostridium</taxon>
    </lineage>
</organism>
<evidence type="ECO:0000313" key="2">
    <source>
        <dbReference type="EMBL" id="AYD40859.1"/>
    </source>
</evidence>
<dbReference type="NCBIfam" id="TIGR03733">
    <property type="entry name" value="lanti_perm_MutG"/>
    <property type="match status" value="1"/>
</dbReference>
<dbReference type="OrthoDB" id="1701852at2"/>
<name>A0A386H570_9CLOT</name>
<keyword evidence="1" id="KW-0472">Membrane</keyword>
<feature type="transmembrane region" description="Helical" evidence="1">
    <location>
        <begin position="21"/>
        <end position="40"/>
    </location>
</feature>
<evidence type="ECO:0000256" key="1">
    <source>
        <dbReference type="SAM" id="Phobius"/>
    </source>
</evidence>
<dbReference type="RefSeq" id="WP_119973227.1">
    <property type="nucleotide sequence ID" value="NZ_CP032416.1"/>
</dbReference>
<feature type="transmembrane region" description="Helical" evidence="1">
    <location>
        <begin position="228"/>
        <end position="248"/>
    </location>
</feature>
<proteinExistence type="predicted"/>
<accession>A0A386H570</accession>
<keyword evidence="1" id="KW-0812">Transmembrane</keyword>
<feature type="transmembrane region" description="Helical" evidence="1">
    <location>
        <begin position="166"/>
        <end position="186"/>
    </location>
</feature>
<protein>
    <submittedName>
        <fullName evidence="2">Lantibiotic immunity ABC transporter MutG family permease subunit</fullName>
    </submittedName>
</protein>
<dbReference type="Proteomes" id="UP000266301">
    <property type="component" value="Chromosome"/>
</dbReference>
<feature type="transmembrane region" description="Helical" evidence="1">
    <location>
        <begin position="95"/>
        <end position="122"/>
    </location>
</feature>
<keyword evidence="1" id="KW-1133">Transmembrane helix</keyword>
<evidence type="ECO:0000313" key="3">
    <source>
        <dbReference type="Proteomes" id="UP000266301"/>
    </source>
</evidence>